<sequence>MDLTPYITNLRRELAVAAEAGGDDVRAMAERLGTALESAARLAMLEALSAAADEITTDLAPGSVEVRLRGRDPDFVVTPPPTEVTSDETSHGALRNAIAGAIEVTMGVRPPASSEPEESGGTSRITLRLPEHLKPRIDEAANRMGLSVNAWLVRAVTVALELGDQGGGPGSGPSGGRSGTQLGQRYTGWVR</sequence>
<dbReference type="AlphaFoldDB" id="A0A9W6RUC4"/>
<reference evidence="2" key="1">
    <citation type="submission" date="2023-03" db="EMBL/GenBank/DDBJ databases">
        <title>Actinoallomurus iriomotensis NBRC 103681.</title>
        <authorList>
            <person name="Ichikawa N."/>
            <person name="Sato H."/>
            <person name="Tonouchi N."/>
        </authorList>
    </citation>
    <scope>NUCLEOTIDE SEQUENCE</scope>
    <source>
        <strain evidence="2">NBRC 103681</strain>
    </source>
</reference>
<name>A0A9W6RUC4_9ACTN</name>
<proteinExistence type="predicted"/>
<dbReference type="Gene3D" id="1.10.1220.10">
    <property type="entry name" value="Met repressor-like"/>
    <property type="match status" value="1"/>
</dbReference>
<evidence type="ECO:0000313" key="3">
    <source>
        <dbReference type="Proteomes" id="UP001165135"/>
    </source>
</evidence>
<dbReference type="RefSeq" id="WP_285633066.1">
    <property type="nucleotide sequence ID" value="NZ_BSTJ01000014.1"/>
</dbReference>
<feature type="region of interest" description="Disordered" evidence="1">
    <location>
        <begin position="164"/>
        <end position="191"/>
    </location>
</feature>
<organism evidence="2 3">
    <name type="scientific">Actinoallomurus iriomotensis</name>
    <dbReference type="NCBI Taxonomy" id="478107"/>
    <lineage>
        <taxon>Bacteria</taxon>
        <taxon>Bacillati</taxon>
        <taxon>Actinomycetota</taxon>
        <taxon>Actinomycetes</taxon>
        <taxon>Streptosporangiales</taxon>
        <taxon>Thermomonosporaceae</taxon>
        <taxon>Actinoallomurus</taxon>
    </lineage>
</organism>
<evidence type="ECO:0000256" key="1">
    <source>
        <dbReference type="SAM" id="MobiDB-lite"/>
    </source>
</evidence>
<evidence type="ECO:0000313" key="2">
    <source>
        <dbReference type="EMBL" id="GLY80307.1"/>
    </source>
</evidence>
<comment type="caution">
    <text evidence="2">The sequence shown here is derived from an EMBL/GenBank/DDBJ whole genome shotgun (WGS) entry which is preliminary data.</text>
</comment>
<dbReference type="InterPro" id="IPR013321">
    <property type="entry name" value="Arc_rbn_hlx_hlx"/>
</dbReference>
<dbReference type="InterPro" id="IPR010985">
    <property type="entry name" value="Ribbon_hlx_hlx"/>
</dbReference>
<feature type="region of interest" description="Disordered" evidence="1">
    <location>
        <begin position="72"/>
        <end position="91"/>
    </location>
</feature>
<dbReference type="Proteomes" id="UP001165135">
    <property type="component" value="Unassembled WGS sequence"/>
</dbReference>
<gene>
    <name evidence="2" type="ORF">Airi01_085740</name>
</gene>
<dbReference type="GO" id="GO:0006355">
    <property type="term" value="P:regulation of DNA-templated transcription"/>
    <property type="evidence" value="ECO:0007669"/>
    <property type="project" value="InterPro"/>
</dbReference>
<protein>
    <recommendedName>
        <fullName evidence="4">Toxin-antitoxin system HicB family antitoxin</fullName>
    </recommendedName>
</protein>
<evidence type="ECO:0008006" key="4">
    <source>
        <dbReference type="Google" id="ProtNLM"/>
    </source>
</evidence>
<dbReference type="SUPFAM" id="SSF47598">
    <property type="entry name" value="Ribbon-helix-helix"/>
    <property type="match status" value="1"/>
</dbReference>
<accession>A0A9W6RUC4</accession>
<dbReference type="EMBL" id="BSTJ01000014">
    <property type="protein sequence ID" value="GLY80307.1"/>
    <property type="molecule type" value="Genomic_DNA"/>
</dbReference>
<feature type="compositionally biased region" description="Gly residues" evidence="1">
    <location>
        <begin position="164"/>
        <end position="178"/>
    </location>
</feature>
<feature type="region of interest" description="Disordered" evidence="1">
    <location>
        <begin position="109"/>
        <end position="128"/>
    </location>
</feature>